<sequence>MSTKFEQAIALIDEKNAQDLNREIDNGKSVPKELLYSQRMTACLLDYMPTASEALQIAVRAQHICRWEIPRKAYPMTKAGYMNWRNDLKKMHASLTAEILESVGYDDDFIARVKFIISKKALKKDPDSQTLEDVVCLVFLQYYFEDFAKKHEIDRLIDIVQKTWRKMSDAGHKKAMTIPFSESILNLIKEALA</sequence>
<dbReference type="EMBL" id="CP041637">
    <property type="protein sequence ID" value="QDO93877.1"/>
    <property type="molecule type" value="Genomic_DNA"/>
</dbReference>
<keyword evidence="2" id="KW-1185">Reference proteome</keyword>
<dbReference type="KEGG" id="fop:FNB79_07735"/>
<name>A0A516GQR3_9FLAO</name>
<dbReference type="Proteomes" id="UP000319209">
    <property type="component" value="Chromosome"/>
</dbReference>
<proteinExistence type="predicted"/>
<dbReference type="Pfam" id="PF13875">
    <property type="entry name" value="DUF4202"/>
    <property type="match status" value="1"/>
</dbReference>
<accession>A0A516GQR3</accession>
<dbReference type="AlphaFoldDB" id="A0A516GQR3"/>
<evidence type="ECO:0000313" key="2">
    <source>
        <dbReference type="Proteomes" id="UP000319209"/>
    </source>
</evidence>
<dbReference type="PANTHER" id="PTHR41729">
    <property type="entry name" value="GLUTAMYL-TRNA SYNTHETASE"/>
    <property type="match status" value="1"/>
</dbReference>
<reference evidence="1 2" key="1">
    <citation type="submission" date="2019-07" db="EMBL/GenBank/DDBJ databases">
        <title>Genome sequencing for Formosa sp. PS13.</title>
        <authorList>
            <person name="Park S.-J."/>
        </authorList>
    </citation>
    <scope>NUCLEOTIDE SEQUENCE [LARGE SCALE GENOMIC DNA]</scope>
    <source>
        <strain evidence="1 2">PS13</strain>
    </source>
</reference>
<dbReference type="OrthoDB" id="9799165at2"/>
<organism evidence="1 2">
    <name type="scientific">Formosa sediminum</name>
    <dbReference type="NCBI Taxonomy" id="2594004"/>
    <lineage>
        <taxon>Bacteria</taxon>
        <taxon>Pseudomonadati</taxon>
        <taxon>Bacteroidota</taxon>
        <taxon>Flavobacteriia</taxon>
        <taxon>Flavobacteriales</taxon>
        <taxon>Flavobacteriaceae</taxon>
        <taxon>Formosa</taxon>
    </lineage>
</organism>
<gene>
    <name evidence="1" type="ORF">FNB79_07735</name>
</gene>
<evidence type="ECO:0000313" key="1">
    <source>
        <dbReference type="EMBL" id="QDO93877.1"/>
    </source>
</evidence>
<protein>
    <submittedName>
        <fullName evidence="1">DUF4202 domain-containing protein</fullName>
    </submittedName>
</protein>
<dbReference type="RefSeq" id="WP_143380766.1">
    <property type="nucleotide sequence ID" value="NZ_CP041637.1"/>
</dbReference>
<dbReference type="InterPro" id="IPR025255">
    <property type="entry name" value="DUF4202"/>
</dbReference>
<dbReference type="PANTHER" id="PTHR41729:SF1">
    <property type="entry name" value="GLUTAMYL-TRNA SYNTHETASE"/>
    <property type="match status" value="1"/>
</dbReference>